<sequence>MPITELMSGRALLGGAVLIAGLMGGAVSMAMADEALPKPFADTSKVVSIGGAVTEIVYRLGEEDRLVARDQTSIYPAEVKELPDVGYMRALSPEGVLSVGPSAILASEGSGPAETMGVLKKAGIPLISVPEGFDREAILRKVRVTGAALGVNDKAEALARELEADLEEAESLAHQSGEEKRVLFILSVQAGRIMAAGRDNAADGIIRMAGGANAMDGFIGYKLVSEEAVIAAKPDVVLMMKSRGDSSEHAPDDIMDNPAIASTPAGENRALIRMDGSYLLGFGPRTADAIRELSKKLHGAGPVVD</sequence>
<dbReference type="PANTHER" id="PTHR30535">
    <property type="entry name" value="VITAMIN B12-BINDING PROTEIN"/>
    <property type="match status" value="1"/>
</dbReference>
<keyword evidence="4" id="KW-1185">Reference proteome</keyword>
<dbReference type="InterPro" id="IPR002491">
    <property type="entry name" value="ABC_transptr_periplasmic_BD"/>
</dbReference>
<comment type="caution">
    <text evidence="3">The sequence shown here is derived from an EMBL/GenBank/DDBJ whole genome shotgun (WGS) entry which is preliminary data.</text>
</comment>
<name>A0ABU4AKK9_9HYPH</name>
<feature type="domain" description="Fe/B12 periplasmic-binding" evidence="2">
    <location>
        <begin position="45"/>
        <end position="301"/>
    </location>
</feature>
<dbReference type="RefSeq" id="WP_317561208.1">
    <property type="nucleotide sequence ID" value="NZ_JAWLIP010000004.1"/>
</dbReference>
<keyword evidence="1" id="KW-0175">Coiled coil</keyword>
<evidence type="ECO:0000313" key="3">
    <source>
        <dbReference type="EMBL" id="MDV6226656.1"/>
    </source>
</evidence>
<dbReference type="Gene3D" id="3.40.50.1980">
    <property type="entry name" value="Nitrogenase molybdenum iron protein domain"/>
    <property type="match status" value="2"/>
</dbReference>
<dbReference type="Proteomes" id="UP001185659">
    <property type="component" value="Unassembled WGS sequence"/>
</dbReference>
<evidence type="ECO:0000313" key="4">
    <source>
        <dbReference type="Proteomes" id="UP001185659"/>
    </source>
</evidence>
<dbReference type="Pfam" id="PF01497">
    <property type="entry name" value="Peripla_BP_2"/>
    <property type="match status" value="1"/>
</dbReference>
<evidence type="ECO:0000259" key="2">
    <source>
        <dbReference type="PROSITE" id="PS50983"/>
    </source>
</evidence>
<organism evidence="3 4">
    <name type="scientific">Nitratireductor aquimarinus</name>
    <dbReference type="NCBI Taxonomy" id="889300"/>
    <lineage>
        <taxon>Bacteria</taxon>
        <taxon>Pseudomonadati</taxon>
        <taxon>Pseudomonadota</taxon>
        <taxon>Alphaproteobacteria</taxon>
        <taxon>Hyphomicrobiales</taxon>
        <taxon>Phyllobacteriaceae</taxon>
        <taxon>Nitratireductor</taxon>
    </lineage>
</organism>
<dbReference type="CDD" id="cd01149">
    <property type="entry name" value="HutB"/>
    <property type="match status" value="1"/>
</dbReference>
<gene>
    <name evidence="3" type="ORF">R2G56_10210</name>
</gene>
<dbReference type="EMBL" id="JAWLIP010000004">
    <property type="protein sequence ID" value="MDV6226656.1"/>
    <property type="molecule type" value="Genomic_DNA"/>
</dbReference>
<dbReference type="PROSITE" id="PS50983">
    <property type="entry name" value="FE_B12_PBP"/>
    <property type="match status" value="1"/>
</dbReference>
<accession>A0ABU4AKK9</accession>
<reference evidence="3 4" key="1">
    <citation type="submission" date="2023-10" db="EMBL/GenBank/DDBJ databases">
        <authorList>
            <person name="Venkata Ramana C."/>
            <person name="Sasikala C."/>
            <person name="Dhurka M."/>
        </authorList>
    </citation>
    <scope>NUCLEOTIDE SEQUENCE [LARGE SCALE GENOMIC DNA]</scope>
    <source>
        <strain evidence="3 4">KCTC 32151</strain>
    </source>
</reference>
<dbReference type="InterPro" id="IPR050902">
    <property type="entry name" value="ABC_Transporter_SBP"/>
</dbReference>
<proteinExistence type="predicted"/>
<evidence type="ECO:0000256" key="1">
    <source>
        <dbReference type="SAM" id="Coils"/>
    </source>
</evidence>
<dbReference type="SUPFAM" id="SSF53807">
    <property type="entry name" value="Helical backbone' metal receptor"/>
    <property type="match status" value="1"/>
</dbReference>
<protein>
    <submittedName>
        <fullName evidence="3">ABC transporter substrate-binding protein</fullName>
    </submittedName>
</protein>
<feature type="coiled-coil region" evidence="1">
    <location>
        <begin position="152"/>
        <end position="179"/>
    </location>
</feature>
<dbReference type="PANTHER" id="PTHR30535:SF4">
    <property type="entry name" value="HEMIN-BINDING PERIPLASMIC PROTEIN HMUT"/>
    <property type="match status" value="1"/>
</dbReference>